<evidence type="ECO:0000256" key="3">
    <source>
        <dbReference type="ARBA" id="ARBA00022692"/>
    </source>
</evidence>
<dbReference type="InterPro" id="IPR009637">
    <property type="entry name" value="GPR107/GPR108-like"/>
</dbReference>
<dbReference type="GO" id="GO:0042147">
    <property type="term" value="P:retrograde transport, endosome to Golgi"/>
    <property type="evidence" value="ECO:0007669"/>
    <property type="project" value="TreeGrafter"/>
</dbReference>
<dbReference type="InterPro" id="IPR053938">
    <property type="entry name" value="PTM1-like_N"/>
</dbReference>
<feature type="transmembrane region" description="Helical" evidence="8">
    <location>
        <begin position="272"/>
        <end position="293"/>
    </location>
</feature>
<feature type="compositionally biased region" description="Basic and acidic residues" evidence="7">
    <location>
        <begin position="531"/>
        <end position="542"/>
    </location>
</feature>
<evidence type="ECO:0000313" key="13">
    <source>
        <dbReference type="Proteomes" id="UP000054166"/>
    </source>
</evidence>
<dbReference type="AlphaFoldDB" id="A0A0C3CFX7"/>
<protein>
    <submittedName>
        <fullName evidence="12">Uncharacterized protein</fullName>
    </submittedName>
</protein>
<organism evidence="12 13">
    <name type="scientific">Piloderma croceum (strain F 1598)</name>
    <dbReference type="NCBI Taxonomy" id="765440"/>
    <lineage>
        <taxon>Eukaryota</taxon>
        <taxon>Fungi</taxon>
        <taxon>Dikarya</taxon>
        <taxon>Basidiomycota</taxon>
        <taxon>Agaricomycotina</taxon>
        <taxon>Agaricomycetes</taxon>
        <taxon>Agaricomycetidae</taxon>
        <taxon>Atheliales</taxon>
        <taxon>Atheliaceae</taxon>
        <taxon>Piloderma</taxon>
    </lineage>
</organism>
<dbReference type="Proteomes" id="UP000054166">
    <property type="component" value="Unassembled WGS sequence"/>
</dbReference>
<feature type="signal peptide" evidence="9">
    <location>
        <begin position="1"/>
        <end position="20"/>
    </location>
</feature>
<dbReference type="GO" id="GO:0005829">
    <property type="term" value="C:cytosol"/>
    <property type="evidence" value="ECO:0007669"/>
    <property type="project" value="GOC"/>
</dbReference>
<feature type="domain" description="PTM1-like N-terminal" evidence="11">
    <location>
        <begin position="32"/>
        <end position="131"/>
    </location>
</feature>
<feature type="region of interest" description="Disordered" evidence="7">
    <location>
        <begin position="152"/>
        <end position="177"/>
    </location>
</feature>
<evidence type="ECO:0000256" key="5">
    <source>
        <dbReference type="ARBA" id="ARBA00022989"/>
    </source>
</evidence>
<keyword evidence="6 8" id="KW-0472">Membrane</keyword>
<proteinExistence type="inferred from homology"/>
<keyword evidence="5 8" id="KW-1133">Transmembrane helix</keyword>
<sequence length="590" mass="66034">MTRNQLLGWLLFSLLSCVAGYEVPVSDTDYSRQICSGMWSSQSTFINGTVLLELASDRSVVVLMQASVTFEPSQGQLAMVIYEWNDVKYLGKITSTTDDTLPKTYVCTTSAVQGGFCSQVELGRFILDLPEGKSVNETSFWSARVAFPAEGNTVTSTGSQRDGGGNPFPPPPPKNGSSLPNIVRRATALNPTIVPVTVLSPAPRQASTDVPSHPTYKGKVLFQNTFDGKLPATDYPKVTFYLCMFLAYVVIGCAWGWYCYRNINDLLPIQYYLSSLVGFLIIEMVASWAYYRYLNAHGKSTTSTVFLFVVAILDAGRNALSFFMLLVVSLGLSVVRESLGRTMLRCQLLAGAHFLFGVLYAVGIVELELESTSAFVLLIFIIPLAFTLSGFLLWILYSLNATIAQLRARKQRYKLAMFTKLYRILLLTVVIIFIFFVISTLSFSDRLAEDYAAKSWRVRWWLLDGYLALLYLVAFSAIAYLWRPTPNNRRLAMFDEIAQDEEDAEDYDLEALEHRTQARDDDDDATLVGRRGPDSLAEDHVVFEIGDEDAGSDEDDDSHKKRRSGQKGTTEHRQREDDERTGLIGEDRND</sequence>
<dbReference type="InParanoid" id="A0A0C3CFX7"/>
<evidence type="ECO:0000256" key="8">
    <source>
        <dbReference type="SAM" id="Phobius"/>
    </source>
</evidence>
<dbReference type="PANTHER" id="PTHR21229:SF1">
    <property type="entry name" value="GH17801P"/>
    <property type="match status" value="1"/>
</dbReference>
<feature type="transmembrane region" description="Helical" evidence="8">
    <location>
        <begin position="461"/>
        <end position="482"/>
    </location>
</feature>
<feature type="region of interest" description="Disordered" evidence="7">
    <location>
        <begin position="514"/>
        <end position="590"/>
    </location>
</feature>
<dbReference type="GO" id="GO:0016020">
    <property type="term" value="C:membrane"/>
    <property type="evidence" value="ECO:0007669"/>
    <property type="project" value="UniProtKB-SubCell"/>
</dbReference>
<evidence type="ECO:0000259" key="11">
    <source>
        <dbReference type="Pfam" id="PF21902"/>
    </source>
</evidence>
<comment type="subcellular location">
    <subcellularLocation>
        <location evidence="1">Membrane</location>
        <topology evidence="1">Multi-pass membrane protein</topology>
    </subcellularLocation>
</comment>
<dbReference type="OrthoDB" id="19932at2759"/>
<dbReference type="InterPro" id="IPR053937">
    <property type="entry name" value="GOST_TM"/>
</dbReference>
<feature type="transmembrane region" description="Helical" evidence="8">
    <location>
        <begin position="238"/>
        <end position="260"/>
    </location>
</feature>
<gene>
    <name evidence="12" type="ORF">PILCRDRAFT_2830</name>
</gene>
<dbReference type="HOGENOM" id="CLU_024065_0_0_1"/>
<evidence type="ECO:0000259" key="10">
    <source>
        <dbReference type="Pfam" id="PF06814"/>
    </source>
</evidence>
<feature type="transmembrane region" description="Helical" evidence="8">
    <location>
        <begin position="421"/>
        <end position="441"/>
    </location>
</feature>
<feature type="transmembrane region" description="Helical" evidence="8">
    <location>
        <begin position="305"/>
        <end position="332"/>
    </location>
</feature>
<accession>A0A0C3CFX7</accession>
<feature type="transmembrane region" description="Helical" evidence="8">
    <location>
        <begin position="344"/>
        <end position="362"/>
    </location>
</feature>
<feature type="domain" description="GOST seven transmembrane" evidence="10">
    <location>
        <begin position="236"/>
        <end position="488"/>
    </location>
</feature>
<reference evidence="12 13" key="1">
    <citation type="submission" date="2014-04" db="EMBL/GenBank/DDBJ databases">
        <authorList>
            <consortium name="DOE Joint Genome Institute"/>
            <person name="Kuo A."/>
            <person name="Tarkka M."/>
            <person name="Buscot F."/>
            <person name="Kohler A."/>
            <person name="Nagy L.G."/>
            <person name="Floudas D."/>
            <person name="Copeland A."/>
            <person name="Barry K.W."/>
            <person name="Cichocki N."/>
            <person name="Veneault-Fourrey C."/>
            <person name="LaButti K."/>
            <person name="Lindquist E.A."/>
            <person name="Lipzen A."/>
            <person name="Lundell T."/>
            <person name="Morin E."/>
            <person name="Murat C."/>
            <person name="Sun H."/>
            <person name="Tunlid A."/>
            <person name="Henrissat B."/>
            <person name="Grigoriev I.V."/>
            <person name="Hibbett D.S."/>
            <person name="Martin F."/>
            <person name="Nordberg H.P."/>
            <person name="Cantor M.N."/>
            <person name="Hua S.X."/>
        </authorList>
    </citation>
    <scope>NUCLEOTIDE SEQUENCE [LARGE SCALE GENOMIC DNA]</scope>
    <source>
        <strain evidence="12 13">F 1598</strain>
    </source>
</reference>
<keyword evidence="13" id="KW-1185">Reference proteome</keyword>
<feature type="compositionally biased region" description="Basic and acidic residues" evidence="7">
    <location>
        <begin position="569"/>
        <end position="590"/>
    </location>
</feature>
<dbReference type="Pfam" id="PF06814">
    <property type="entry name" value="GOST_TM"/>
    <property type="match status" value="1"/>
</dbReference>
<feature type="chain" id="PRO_5002176045" evidence="9">
    <location>
        <begin position="21"/>
        <end position="590"/>
    </location>
</feature>
<dbReference type="Pfam" id="PF21902">
    <property type="entry name" value="PTM1-like_N"/>
    <property type="match status" value="1"/>
</dbReference>
<evidence type="ECO:0000256" key="9">
    <source>
        <dbReference type="SAM" id="SignalP"/>
    </source>
</evidence>
<evidence type="ECO:0000256" key="1">
    <source>
        <dbReference type="ARBA" id="ARBA00004141"/>
    </source>
</evidence>
<dbReference type="EMBL" id="KN832976">
    <property type="protein sequence ID" value="KIM88622.1"/>
    <property type="molecule type" value="Genomic_DNA"/>
</dbReference>
<keyword evidence="3 8" id="KW-0812">Transmembrane</keyword>
<feature type="compositionally biased region" description="Acidic residues" evidence="7">
    <location>
        <begin position="545"/>
        <end position="556"/>
    </location>
</feature>
<evidence type="ECO:0000256" key="6">
    <source>
        <dbReference type="ARBA" id="ARBA00023136"/>
    </source>
</evidence>
<reference evidence="13" key="2">
    <citation type="submission" date="2015-01" db="EMBL/GenBank/DDBJ databases">
        <title>Evolutionary Origins and Diversification of the Mycorrhizal Mutualists.</title>
        <authorList>
            <consortium name="DOE Joint Genome Institute"/>
            <consortium name="Mycorrhizal Genomics Consortium"/>
            <person name="Kohler A."/>
            <person name="Kuo A."/>
            <person name="Nagy L.G."/>
            <person name="Floudas D."/>
            <person name="Copeland A."/>
            <person name="Barry K.W."/>
            <person name="Cichocki N."/>
            <person name="Veneault-Fourrey C."/>
            <person name="LaButti K."/>
            <person name="Lindquist E.A."/>
            <person name="Lipzen A."/>
            <person name="Lundell T."/>
            <person name="Morin E."/>
            <person name="Murat C."/>
            <person name="Riley R."/>
            <person name="Ohm R."/>
            <person name="Sun H."/>
            <person name="Tunlid A."/>
            <person name="Henrissat B."/>
            <person name="Grigoriev I.V."/>
            <person name="Hibbett D.S."/>
            <person name="Martin F."/>
        </authorList>
    </citation>
    <scope>NUCLEOTIDE SEQUENCE [LARGE SCALE GENOMIC DNA]</scope>
    <source>
        <strain evidence="13">F 1598</strain>
    </source>
</reference>
<dbReference type="PROSITE" id="PS51257">
    <property type="entry name" value="PROKAR_LIPOPROTEIN"/>
    <property type="match status" value="1"/>
</dbReference>
<dbReference type="PANTHER" id="PTHR21229">
    <property type="entry name" value="LUNG SEVEN TRANSMEMBRANE RECEPTOR"/>
    <property type="match status" value="1"/>
</dbReference>
<evidence type="ECO:0000256" key="2">
    <source>
        <dbReference type="ARBA" id="ARBA00007883"/>
    </source>
</evidence>
<dbReference type="FunCoup" id="A0A0C3CFX7">
    <property type="interactions" value="403"/>
</dbReference>
<evidence type="ECO:0000256" key="4">
    <source>
        <dbReference type="ARBA" id="ARBA00022729"/>
    </source>
</evidence>
<comment type="similarity">
    <text evidence="2">Belongs to the LU7TM family.</text>
</comment>
<evidence type="ECO:0000313" key="12">
    <source>
        <dbReference type="EMBL" id="KIM88622.1"/>
    </source>
</evidence>
<name>A0A0C3CFX7_PILCF</name>
<feature type="transmembrane region" description="Helical" evidence="8">
    <location>
        <begin position="374"/>
        <end position="400"/>
    </location>
</feature>
<dbReference type="GO" id="GO:0005794">
    <property type="term" value="C:Golgi apparatus"/>
    <property type="evidence" value="ECO:0007669"/>
    <property type="project" value="TreeGrafter"/>
</dbReference>
<evidence type="ECO:0000256" key="7">
    <source>
        <dbReference type="SAM" id="MobiDB-lite"/>
    </source>
</evidence>
<keyword evidence="4 9" id="KW-0732">Signal</keyword>
<dbReference type="STRING" id="765440.A0A0C3CFX7"/>